<proteinExistence type="predicted"/>
<reference evidence="1 2" key="1">
    <citation type="journal article" date="2014" name="PLoS Genet.">
        <title>Phylogenetically driven sequencing of extremely halophilic archaea reveals strategies for static and dynamic osmo-response.</title>
        <authorList>
            <person name="Becker E.A."/>
            <person name="Seitzer P.M."/>
            <person name="Tritt A."/>
            <person name="Larsen D."/>
            <person name="Krusor M."/>
            <person name="Yao A.I."/>
            <person name="Wu D."/>
            <person name="Madern D."/>
            <person name="Eisen J.A."/>
            <person name="Darling A.E."/>
            <person name="Facciotti M.T."/>
        </authorList>
    </citation>
    <scope>NUCLEOTIDE SEQUENCE [LARGE SCALE GENOMIC DNA]</scope>
    <source>
        <strain evidence="1 2">DSM 8989</strain>
    </source>
</reference>
<protein>
    <submittedName>
        <fullName evidence="1">Pyridoxamine 5'-phosphate oxidase-like FMN-binding protein</fullName>
    </submittedName>
</protein>
<dbReference type="Proteomes" id="UP000011625">
    <property type="component" value="Unassembled WGS sequence"/>
</dbReference>
<dbReference type="OrthoDB" id="194652at2157"/>
<evidence type="ECO:0000313" key="2">
    <source>
        <dbReference type="Proteomes" id="UP000011625"/>
    </source>
</evidence>
<dbReference type="EMBL" id="AOME01000050">
    <property type="protein sequence ID" value="EMA53738.1"/>
    <property type="molecule type" value="Genomic_DNA"/>
</dbReference>
<evidence type="ECO:0000313" key="1">
    <source>
        <dbReference type="EMBL" id="EMA53738.1"/>
    </source>
</evidence>
<dbReference type="RefSeq" id="WP_005042070.1">
    <property type="nucleotide sequence ID" value="NZ_AOME01000050.1"/>
</dbReference>
<gene>
    <name evidence="1" type="ORF">C450_07512</name>
</gene>
<dbReference type="Gene3D" id="2.30.110.10">
    <property type="entry name" value="Electron Transport, Fmn-binding Protein, Chain A"/>
    <property type="match status" value="1"/>
</dbReference>
<dbReference type="SUPFAM" id="SSF50475">
    <property type="entry name" value="FMN-binding split barrel"/>
    <property type="match status" value="1"/>
</dbReference>
<sequence>MEIVEEWLDLELDEFLDRPLFCFLAQCSDDGARISPLWYLWVDEIVWIIAQLPDRSYPERVEQFPQSAVAIVEFDPQRGVVRHVGMRGEATLESFDQDRAERLLRRYLGEDKSEWDDGFIGLDGENYRIIRLEPETVIARGGTHDTGLEQ</sequence>
<dbReference type="AlphaFoldDB" id="M0N836"/>
<name>M0N836_9EURY</name>
<dbReference type="InterPro" id="IPR012349">
    <property type="entry name" value="Split_barrel_FMN-bd"/>
</dbReference>
<accession>M0N836</accession>
<organism evidence="1 2">
    <name type="scientific">Halococcus salifodinae DSM 8989</name>
    <dbReference type="NCBI Taxonomy" id="1227456"/>
    <lineage>
        <taxon>Archaea</taxon>
        <taxon>Methanobacteriati</taxon>
        <taxon>Methanobacteriota</taxon>
        <taxon>Stenosarchaea group</taxon>
        <taxon>Halobacteria</taxon>
        <taxon>Halobacteriales</taxon>
        <taxon>Halococcaceae</taxon>
        <taxon>Halococcus</taxon>
    </lineage>
</organism>
<dbReference type="PATRIC" id="fig|1227456.3.peg.1500"/>
<keyword evidence="2" id="KW-1185">Reference proteome</keyword>
<comment type="caution">
    <text evidence="1">The sequence shown here is derived from an EMBL/GenBank/DDBJ whole genome shotgun (WGS) entry which is preliminary data.</text>
</comment>